<dbReference type="EMBL" id="CP011129">
    <property type="protein sequence ID" value="ALN78380.1"/>
    <property type="molecule type" value="Genomic_DNA"/>
</dbReference>
<dbReference type="PATRIC" id="fig|84531.8.peg.223"/>
<accession>A0A0S2F487</accession>
<dbReference type="Proteomes" id="UP000060787">
    <property type="component" value="Chromosome"/>
</dbReference>
<gene>
    <name evidence="2" type="ORF">LA76x_0218</name>
</gene>
<sequence length="50" mass="5690">MIALQDAAARTRKPSCRLRAEPMRAMPDRYRPSANRDVHREKRNAAAVAL</sequence>
<keyword evidence="3" id="KW-1185">Reference proteome</keyword>
<reference evidence="2 3" key="1">
    <citation type="journal article" date="2015" name="BMC Genomics">
        <title>Comparative genomics and metabolic profiling of the genus Lysobacter.</title>
        <authorList>
            <person name="de Bruijn I."/>
            <person name="Cheng X."/>
            <person name="de Jager V."/>
            <person name="Exposito R.G."/>
            <person name="Watrous J."/>
            <person name="Patel N."/>
            <person name="Postma J."/>
            <person name="Dorrestein P.C."/>
            <person name="Kobayashi D."/>
            <person name="Raaijmakers J.M."/>
        </authorList>
    </citation>
    <scope>NUCLEOTIDE SEQUENCE [LARGE SCALE GENOMIC DNA]</scope>
    <source>
        <strain evidence="2 3">76</strain>
    </source>
</reference>
<dbReference type="AlphaFoldDB" id="A0A0S2F487"/>
<dbReference type="KEGG" id="lab:LA76x_0218"/>
<evidence type="ECO:0000313" key="3">
    <source>
        <dbReference type="Proteomes" id="UP000060787"/>
    </source>
</evidence>
<organism evidence="2 3">
    <name type="scientific">Lysobacter antibioticus</name>
    <dbReference type="NCBI Taxonomy" id="84531"/>
    <lineage>
        <taxon>Bacteria</taxon>
        <taxon>Pseudomonadati</taxon>
        <taxon>Pseudomonadota</taxon>
        <taxon>Gammaproteobacteria</taxon>
        <taxon>Lysobacterales</taxon>
        <taxon>Lysobacteraceae</taxon>
        <taxon>Lysobacter</taxon>
    </lineage>
</organism>
<evidence type="ECO:0000256" key="1">
    <source>
        <dbReference type="SAM" id="MobiDB-lite"/>
    </source>
</evidence>
<proteinExistence type="predicted"/>
<name>A0A0S2F487_LYSAN</name>
<feature type="compositionally biased region" description="Basic and acidic residues" evidence="1">
    <location>
        <begin position="18"/>
        <end position="44"/>
    </location>
</feature>
<protein>
    <submittedName>
        <fullName evidence="2">Uncharacterized protein</fullName>
    </submittedName>
</protein>
<evidence type="ECO:0000313" key="2">
    <source>
        <dbReference type="EMBL" id="ALN78380.1"/>
    </source>
</evidence>
<dbReference type="STRING" id="84531.LA76x_0218"/>
<feature type="region of interest" description="Disordered" evidence="1">
    <location>
        <begin position="1"/>
        <end position="50"/>
    </location>
</feature>